<dbReference type="PROSITE" id="PS50924">
    <property type="entry name" value="MHYT"/>
    <property type="match status" value="1"/>
</dbReference>
<organism evidence="3 4">
    <name type="scientific">Nonomuraea rhodomycinica</name>
    <dbReference type="NCBI Taxonomy" id="1712872"/>
    <lineage>
        <taxon>Bacteria</taxon>
        <taxon>Bacillati</taxon>
        <taxon>Actinomycetota</taxon>
        <taxon>Actinomycetes</taxon>
        <taxon>Streptosporangiales</taxon>
        <taxon>Streptosporangiaceae</taxon>
        <taxon>Nonomuraea</taxon>
    </lineage>
</organism>
<reference evidence="3 4" key="1">
    <citation type="submission" date="2020-06" db="EMBL/GenBank/DDBJ databases">
        <authorList>
            <person name="Chanama M."/>
        </authorList>
    </citation>
    <scope>NUCLEOTIDE SEQUENCE [LARGE SCALE GENOMIC DNA]</scope>
    <source>
        <strain evidence="3 4">TBRC6557</strain>
    </source>
</reference>
<sequence>MSPIDQFSYGWLTPVLAYAMSSVGSLLGLLLTARARLIGGKEGRYWLVGAALAIGGTGIWTMHFIAMTGFAVEGTDIHYDLPLTAASALLAVVVVGMGLFLVFHGGERVPSLVGGGVLTGLGVAGMHYLGMAGMRMAGHVSYDPVGVALSVLIAVAAATAALWFALRVRGALRTTVAALVMGGAVSGMHYTGMYAMAVEVHSDETPLGGAAAGDFLLPLIVGLSVVTVGLLLAVLLSPSEREVLAELEFRERMLRGEGGAPEPESFGTPRG</sequence>
<keyword evidence="1" id="KW-0472">Membrane</keyword>
<dbReference type="Proteomes" id="UP000546126">
    <property type="component" value="Unassembled WGS sequence"/>
</dbReference>
<proteinExistence type="predicted"/>
<evidence type="ECO:0000259" key="2">
    <source>
        <dbReference type="PROSITE" id="PS50924"/>
    </source>
</evidence>
<evidence type="ECO:0000256" key="1">
    <source>
        <dbReference type="PROSITE-ProRule" id="PRU00244"/>
    </source>
</evidence>
<feature type="transmembrane region" description="Helical" evidence="1">
    <location>
        <begin position="45"/>
        <end position="71"/>
    </location>
</feature>
<dbReference type="Pfam" id="PF03707">
    <property type="entry name" value="MHYT"/>
    <property type="match status" value="3"/>
</dbReference>
<feature type="transmembrane region" description="Helical" evidence="1">
    <location>
        <begin position="15"/>
        <end position="33"/>
    </location>
</feature>
<accession>A0A7Y6IKQ7</accession>
<comment type="caution">
    <text evidence="3">The sequence shown here is derived from an EMBL/GenBank/DDBJ whole genome shotgun (WGS) entry which is preliminary data.</text>
</comment>
<dbReference type="AlphaFoldDB" id="A0A7Y6IKQ7"/>
<dbReference type="GO" id="GO:0016020">
    <property type="term" value="C:membrane"/>
    <property type="evidence" value="ECO:0007669"/>
    <property type="project" value="UniProtKB-UniRule"/>
</dbReference>
<gene>
    <name evidence="3" type="ORF">HT134_07485</name>
</gene>
<keyword evidence="4" id="KW-1185">Reference proteome</keyword>
<feature type="transmembrane region" description="Helical" evidence="1">
    <location>
        <begin position="145"/>
        <end position="164"/>
    </location>
</feature>
<keyword evidence="1" id="KW-0812">Transmembrane</keyword>
<feature type="transmembrane region" description="Helical" evidence="1">
    <location>
        <begin position="176"/>
        <end position="195"/>
    </location>
</feature>
<evidence type="ECO:0000313" key="3">
    <source>
        <dbReference type="EMBL" id="NUW39972.1"/>
    </source>
</evidence>
<dbReference type="RefSeq" id="WP_175599431.1">
    <property type="nucleotide sequence ID" value="NZ_JABWGO010000001.1"/>
</dbReference>
<evidence type="ECO:0000313" key="4">
    <source>
        <dbReference type="Proteomes" id="UP000546126"/>
    </source>
</evidence>
<name>A0A7Y6IKQ7_9ACTN</name>
<dbReference type="PANTHER" id="PTHR35152:SF1">
    <property type="entry name" value="DOMAIN SIGNALLING PROTEIN, PUTATIVE (AFU_ORTHOLOGUE AFUA_5G11310)-RELATED"/>
    <property type="match status" value="1"/>
</dbReference>
<feature type="domain" description="MHYT" evidence="2">
    <location>
        <begin position="9"/>
        <end position="199"/>
    </location>
</feature>
<feature type="transmembrane region" description="Helical" evidence="1">
    <location>
        <begin position="112"/>
        <end position="133"/>
    </location>
</feature>
<feature type="transmembrane region" description="Helical" evidence="1">
    <location>
        <begin position="215"/>
        <end position="236"/>
    </location>
</feature>
<dbReference type="PANTHER" id="PTHR35152">
    <property type="entry name" value="DOMAIN SIGNALLING PROTEIN, PUTATIVE (AFU_ORTHOLOGUE AFUA_5G11310)-RELATED"/>
    <property type="match status" value="1"/>
</dbReference>
<protein>
    <recommendedName>
        <fullName evidence="2">MHYT domain-containing protein</fullName>
    </recommendedName>
</protein>
<dbReference type="EMBL" id="JABWGO010000001">
    <property type="protein sequence ID" value="NUW39972.1"/>
    <property type="molecule type" value="Genomic_DNA"/>
</dbReference>
<dbReference type="InterPro" id="IPR005330">
    <property type="entry name" value="MHYT_dom"/>
</dbReference>
<keyword evidence="1" id="KW-1133">Transmembrane helix</keyword>
<feature type="transmembrane region" description="Helical" evidence="1">
    <location>
        <begin position="83"/>
        <end position="103"/>
    </location>
</feature>